<protein>
    <recommendedName>
        <fullName evidence="4">Putative zinc-finger domain-containing protein</fullName>
    </recommendedName>
</protein>
<proteinExistence type="predicted"/>
<name>A0ABQ4DS65_9CELL</name>
<evidence type="ECO:0000259" key="4">
    <source>
        <dbReference type="Pfam" id="PF13490"/>
    </source>
</evidence>
<keyword evidence="6" id="KW-1185">Reference proteome</keyword>
<evidence type="ECO:0000313" key="6">
    <source>
        <dbReference type="Proteomes" id="UP000614741"/>
    </source>
</evidence>
<feature type="domain" description="Putative zinc-finger" evidence="4">
    <location>
        <begin position="12"/>
        <end position="37"/>
    </location>
</feature>
<dbReference type="Proteomes" id="UP000614741">
    <property type="component" value="Unassembled WGS sequence"/>
</dbReference>
<organism evidence="5 6">
    <name type="scientific">Cellulomonas phragmiteti</name>
    <dbReference type="NCBI Taxonomy" id="478780"/>
    <lineage>
        <taxon>Bacteria</taxon>
        <taxon>Bacillati</taxon>
        <taxon>Actinomycetota</taxon>
        <taxon>Actinomycetes</taxon>
        <taxon>Micrococcales</taxon>
        <taxon>Cellulomonadaceae</taxon>
        <taxon>Cellulomonas</taxon>
    </lineage>
</organism>
<keyword evidence="2" id="KW-0804">Transcription</keyword>
<feature type="transmembrane region" description="Helical" evidence="3">
    <location>
        <begin position="90"/>
        <end position="110"/>
    </location>
</feature>
<sequence length="230" mass="23042">MSTDPYRDWDAAYVLGALAPGERREFEEHLAACDACRAAVGELAGMPALLGMVPQEQVDAAGDERDGPADVVPLARVAAAAHRRRARGRVALAGVAAALVVLAGATGAAVTAATAARPAVVAADARTVALAPVAGSGVSADLTLAPVAWGTRLDWSCAYEAAELPEGVYTLVLVDAAGERSVVATWTSTGERAAAGLGASSALPLEGIARVELGVVGLDRPLAVGEVATA</sequence>
<dbReference type="Gene3D" id="1.10.10.1320">
    <property type="entry name" value="Anti-sigma factor, zinc-finger domain"/>
    <property type="match status" value="1"/>
</dbReference>
<reference evidence="5 6" key="1">
    <citation type="submission" date="2021-01" db="EMBL/GenBank/DDBJ databases">
        <title>Whole genome shotgun sequence of Cellulomonas phragmiteti NBRC 110785.</title>
        <authorList>
            <person name="Komaki H."/>
            <person name="Tamura T."/>
        </authorList>
    </citation>
    <scope>NUCLEOTIDE SEQUENCE [LARGE SCALE GENOMIC DNA]</scope>
    <source>
        <strain evidence="5 6">NBRC 110785</strain>
    </source>
</reference>
<comment type="caution">
    <text evidence="5">The sequence shown here is derived from an EMBL/GenBank/DDBJ whole genome shotgun (WGS) entry which is preliminary data.</text>
</comment>
<evidence type="ECO:0000313" key="5">
    <source>
        <dbReference type="EMBL" id="GIG41796.1"/>
    </source>
</evidence>
<dbReference type="InterPro" id="IPR027383">
    <property type="entry name" value="Znf_put"/>
</dbReference>
<dbReference type="EMBL" id="BONP01000038">
    <property type="protein sequence ID" value="GIG41796.1"/>
    <property type="molecule type" value="Genomic_DNA"/>
</dbReference>
<dbReference type="InterPro" id="IPR041916">
    <property type="entry name" value="Anti_sigma_zinc_sf"/>
</dbReference>
<keyword evidence="3" id="KW-0812">Transmembrane</keyword>
<evidence type="ECO:0000256" key="2">
    <source>
        <dbReference type="ARBA" id="ARBA00023163"/>
    </source>
</evidence>
<keyword evidence="1" id="KW-0805">Transcription regulation</keyword>
<dbReference type="Pfam" id="PF13490">
    <property type="entry name" value="zf-HC2"/>
    <property type="match status" value="1"/>
</dbReference>
<keyword evidence="3" id="KW-0472">Membrane</keyword>
<evidence type="ECO:0000256" key="1">
    <source>
        <dbReference type="ARBA" id="ARBA00023015"/>
    </source>
</evidence>
<accession>A0ABQ4DS65</accession>
<keyword evidence="3" id="KW-1133">Transmembrane helix</keyword>
<gene>
    <name evidence="5" type="ORF">Cph01nite_35580</name>
</gene>
<dbReference type="RefSeq" id="WP_203676263.1">
    <property type="nucleotide sequence ID" value="NZ_BONP01000038.1"/>
</dbReference>
<evidence type="ECO:0000256" key="3">
    <source>
        <dbReference type="SAM" id="Phobius"/>
    </source>
</evidence>